<protein>
    <submittedName>
        <fullName evidence="9">Putative nudix family protein</fullName>
    </submittedName>
</protein>
<comment type="cofactor">
    <cofactor evidence="1">
        <name>Mn(2+)</name>
        <dbReference type="ChEBI" id="CHEBI:29035"/>
    </cofactor>
</comment>
<dbReference type="OrthoDB" id="1695362at2759"/>
<evidence type="ECO:0000313" key="10">
    <source>
        <dbReference type="Proteomes" id="UP000012174"/>
    </source>
</evidence>
<evidence type="ECO:0000256" key="5">
    <source>
        <dbReference type="ARBA" id="ARBA00022842"/>
    </source>
</evidence>
<dbReference type="InterPro" id="IPR039121">
    <property type="entry name" value="NUDT19"/>
</dbReference>
<evidence type="ECO:0000256" key="7">
    <source>
        <dbReference type="SAM" id="MobiDB-lite"/>
    </source>
</evidence>
<dbReference type="STRING" id="1287681.M7SGC7"/>
<feature type="region of interest" description="Disordered" evidence="7">
    <location>
        <begin position="175"/>
        <end position="205"/>
    </location>
</feature>
<evidence type="ECO:0000256" key="4">
    <source>
        <dbReference type="ARBA" id="ARBA00022801"/>
    </source>
</evidence>
<dbReference type="PROSITE" id="PS51462">
    <property type="entry name" value="NUDIX"/>
    <property type="match status" value="1"/>
</dbReference>
<evidence type="ECO:0000256" key="2">
    <source>
        <dbReference type="ARBA" id="ARBA00001946"/>
    </source>
</evidence>
<organism evidence="9 10">
    <name type="scientific">Eutypa lata (strain UCR-EL1)</name>
    <name type="common">Grapevine dieback disease fungus</name>
    <name type="synonym">Eutypa armeniacae</name>
    <dbReference type="NCBI Taxonomy" id="1287681"/>
    <lineage>
        <taxon>Eukaryota</taxon>
        <taxon>Fungi</taxon>
        <taxon>Dikarya</taxon>
        <taxon>Ascomycota</taxon>
        <taxon>Pezizomycotina</taxon>
        <taxon>Sordariomycetes</taxon>
        <taxon>Xylariomycetidae</taxon>
        <taxon>Xylariales</taxon>
        <taxon>Diatrypaceae</taxon>
        <taxon>Eutypa</taxon>
    </lineage>
</organism>
<dbReference type="SUPFAM" id="SSF55811">
    <property type="entry name" value="Nudix"/>
    <property type="match status" value="1"/>
</dbReference>
<proteinExistence type="predicted"/>
<feature type="region of interest" description="Disordered" evidence="7">
    <location>
        <begin position="1"/>
        <end position="20"/>
    </location>
</feature>
<feature type="domain" description="Nudix hydrolase" evidence="8">
    <location>
        <begin position="16"/>
        <end position="172"/>
    </location>
</feature>
<keyword evidence="5" id="KW-0460">Magnesium</keyword>
<accession>M7SGC7</accession>
<dbReference type="GO" id="GO:0005739">
    <property type="term" value="C:mitochondrion"/>
    <property type="evidence" value="ECO:0007669"/>
    <property type="project" value="TreeGrafter"/>
</dbReference>
<evidence type="ECO:0000256" key="1">
    <source>
        <dbReference type="ARBA" id="ARBA00001936"/>
    </source>
</evidence>
<keyword evidence="4" id="KW-0378">Hydrolase</keyword>
<dbReference type="AlphaFoldDB" id="M7SGC7"/>
<feature type="compositionally biased region" description="Low complexity" evidence="7">
    <location>
        <begin position="175"/>
        <end position="184"/>
    </location>
</feature>
<sequence>MATKEQQPKQGRPRPEPRPSACIILVSPTNQVLLLHRVHTSSAFPSAHVFPGGNLSAFHDIDGDFPLPGDVARHEDSLTYRLTAIRETFEESGILLARDTRRGEEGALLHLPTVERDKARKAIYENKVPFVEWVKDAGGAVDIENLLPFTRWITPEMMPKRFSTQMYIYMLPLSSPSQSPGTSSEGEEDPTISEAARSEAMIPTPDGGVEHTAARFDEAATWLEKHRRDEIVLFPPQYFLLHLISQFLTGPPPPAPNSPSEAAATERHYYRKQREQLVGFLETVPTTSDPKAARHPTAQIPWSRKVISPTTLGVRQSDRRSILGLDKPGYELRGTDRGGDMERVVLVKFEKGGLVRNVKVRGRAEVLAEEREVGREATKAGNAVRDAKGAEEGKGGDGSKL</sequence>
<dbReference type="PANTHER" id="PTHR12318:SF0">
    <property type="entry name" value="ACYL-COENZYME A DIPHOSPHATASE NUDT19"/>
    <property type="match status" value="1"/>
</dbReference>
<evidence type="ECO:0000256" key="3">
    <source>
        <dbReference type="ARBA" id="ARBA00022723"/>
    </source>
</evidence>
<evidence type="ECO:0000313" key="9">
    <source>
        <dbReference type="EMBL" id="EMR63313.1"/>
    </source>
</evidence>
<evidence type="ECO:0000259" key="8">
    <source>
        <dbReference type="PROSITE" id="PS51462"/>
    </source>
</evidence>
<dbReference type="PANTHER" id="PTHR12318">
    <property type="entry name" value="TESTOSTERONE-REGULATED PROTEIN RP2"/>
    <property type="match status" value="1"/>
</dbReference>
<dbReference type="CDD" id="cd18870">
    <property type="entry name" value="NUDIX_AcylCoAdiphos_Nudt19"/>
    <property type="match status" value="1"/>
</dbReference>
<name>M7SGC7_EUTLA</name>
<keyword evidence="3" id="KW-0479">Metal-binding</keyword>
<dbReference type="GO" id="GO:0016818">
    <property type="term" value="F:hydrolase activity, acting on acid anhydrides, in phosphorus-containing anhydrides"/>
    <property type="evidence" value="ECO:0007669"/>
    <property type="project" value="InterPro"/>
</dbReference>
<dbReference type="EMBL" id="KB707241">
    <property type="protein sequence ID" value="EMR63313.1"/>
    <property type="molecule type" value="Genomic_DNA"/>
</dbReference>
<evidence type="ECO:0000256" key="6">
    <source>
        <dbReference type="ARBA" id="ARBA00023211"/>
    </source>
</evidence>
<dbReference type="InterPro" id="IPR000086">
    <property type="entry name" value="NUDIX_hydrolase_dom"/>
</dbReference>
<dbReference type="GO" id="GO:0046872">
    <property type="term" value="F:metal ion binding"/>
    <property type="evidence" value="ECO:0007669"/>
    <property type="project" value="UniProtKB-KW"/>
</dbReference>
<dbReference type="InterPro" id="IPR015797">
    <property type="entry name" value="NUDIX_hydrolase-like_dom_sf"/>
</dbReference>
<reference evidence="10" key="1">
    <citation type="journal article" date="2013" name="Genome Announc.">
        <title>Draft genome sequence of the grapevine dieback fungus Eutypa lata UCR-EL1.</title>
        <authorList>
            <person name="Blanco-Ulate B."/>
            <person name="Rolshausen P.E."/>
            <person name="Cantu D."/>
        </authorList>
    </citation>
    <scope>NUCLEOTIDE SEQUENCE [LARGE SCALE GENOMIC DNA]</scope>
    <source>
        <strain evidence="10">UCR-EL1</strain>
    </source>
</reference>
<feature type="compositionally biased region" description="Basic and acidic residues" evidence="7">
    <location>
        <begin position="385"/>
        <end position="401"/>
    </location>
</feature>
<keyword evidence="6" id="KW-0464">Manganese</keyword>
<dbReference type="Proteomes" id="UP000012174">
    <property type="component" value="Unassembled WGS sequence"/>
</dbReference>
<feature type="region of interest" description="Disordered" evidence="7">
    <location>
        <begin position="370"/>
        <end position="401"/>
    </location>
</feature>
<keyword evidence="10" id="KW-1185">Reference proteome</keyword>
<dbReference type="Gene3D" id="3.90.79.10">
    <property type="entry name" value="Nucleoside Triphosphate Pyrophosphohydrolase"/>
    <property type="match status" value="1"/>
</dbReference>
<dbReference type="eggNOG" id="KOG3904">
    <property type="taxonomic scope" value="Eukaryota"/>
</dbReference>
<gene>
    <name evidence="9" type="ORF">UCREL1_9769</name>
</gene>
<dbReference type="HOGENOM" id="CLU_018689_0_0_1"/>
<dbReference type="OMA" id="IIMFPPQ"/>
<comment type="cofactor">
    <cofactor evidence="2">
        <name>Mg(2+)</name>
        <dbReference type="ChEBI" id="CHEBI:18420"/>
    </cofactor>
</comment>
<dbReference type="KEGG" id="ela:UCREL1_9769"/>